<sequence>MTNNPVAGQTAELTRTVTRDDIVKFTDISGDRNPLHYDDNAAKSSKFGEIVVQGGITSAILNAVVAEELPGPGTVFLSVNWDFKAPVRPGDTITGRVEVIEARSDKPVTKLKTQVVRGDGTIALDGTAVCYTMSFD</sequence>
<dbReference type="CDD" id="cd03449">
    <property type="entry name" value="R_hydratase"/>
    <property type="match status" value="1"/>
</dbReference>
<dbReference type="EMBL" id="JAATJN010000001">
    <property type="protein sequence ID" value="NJC57066.1"/>
    <property type="molecule type" value="Genomic_DNA"/>
</dbReference>
<protein>
    <submittedName>
        <fullName evidence="3">Acyl dehydratase</fullName>
    </submittedName>
</protein>
<dbReference type="Gene3D" id="3.10.129.10">
    <property type="entry name" value="Hotdog Thioesterase"/>
    <property type="match status" value="1"/>
</dbReference>
<dbReference type="AlphaFoldDB" id="A0A846RYP9"/>
<dbReference type="PANTHER" id="PTHR43437">
    <property type="entry name" value="HYDROXYACYL-THIOESTER DEHYDRATASE TYPE 2, MITOCHONDRIAL-RELATED"/>
    <property type="match status" value="1"/>
</dbReference>
<comment type="similarity">
    <text evidence="1">Belongs to the enoyl-CoA hydratase/isomerase family.</text>
</comment>
<dbReference type="Proteomes" id="UP000576792">
    <property type="component" value="Unassembled WGS sequence"/>
</dbReference>
<dbReference type="InterPro" id="IPR002539">
    <property type="entry name" value="MaoC-like_dom"/>
</dbReference>
<evidence type="ECO:0000313" key="3">
    <source>
        <dbReference type="EMBL" id="NJC57066.1"/>
    </source>
</evidence>
<keyword evidence="4" id="KW-1185">Reference proteome</keyword>
<dbReference type="SUPFAM" id="SSF54637">
    <property type="entry name" value="Thioesterase/thiol ester dehydrase-isomerase"/>
    <property type="match status" value="1"/>
</dbReference>
<feature type="domain" description="MaoC-like" evidence="2">
    <location>
        <begin position="9"/>
        <end position="106"/>
    </location>
</feature>
<comment type="caution">
    <text evidence="3">The sequence shown here is derived from an EMBL/GenBank/DDBJ whole genome shotgun (WGS) entry which is preliminary data.</text>
</comment>
<dbReference type="Pfam" id="PF01575">
    <property type="entry name" value="MaoC_dehydratas"/>
    <property type="match status" value="1"/>
</dbReference>
<reference evidence="3 4" key="1">
    <citation type="submission" date="2020-03" db="EMBL/GenBank/DDBJ databases">
        <title>Sequencing the genomes of 1000 actinobacteria strains.</title>
        <authorList>
            <person name="Klenk H.-P."/>
        </authorList>
    </citation>
    <scope>NUCLEOTIDE SEQUENCE [LARGE SCALE GENOMIC DNA]</scope>
    <source>
        <strain evidence="3 4">DSM 18964</strain>
    </source>
</reference>
<dbReference type="GO" id="GO:0019171">
    <property type="term" value="F:(3R)-hydroxyacyl-[acyl-carrier-protein] dehydratase activity"/>
    <property type="evidence" value="ECO:0007669"/>
    <property type="project" value="TreeGrafter"/>
</dbReference>
<evidence type="ECO:0000256" key="1">
    <source>
        <dbReference type="ARBA" id="ARBA00005254"/>
    </source>
</evidence>
<accession>A0A846RYP9</accession>
<organism evidence="3 4">
    <name type="scientific">Brevibacterium marinum</name>
    <dbReference type="NCBI Taxonomy" id="418643"/>
    <lineage>
        <taxon>Bacteria</taxon>
        <taxon>Bacillati</taxon>
        <taxon>Actinomycetota</taxon>
        <taxon>Actinomycetes</taxon>
        <taxon>Micrococcales</taxon>
        <taxon>Brevibacteriaceae</taxon>
        <taxon>Brevibacterium</taxon>
    </lineage>
</organism>
<gene>
    <name evidence="3" type="ORF">BKA07_002101</name>
</gene>
<evidence type="ECO:0000313" key="4">
    <source>
        <dbReference type="Proteomes" id="UP000576792"/>
    </source>
</evidence>
<dbReference type="PANTHER" id="PTHR43437:SF3">
    <property type="entry name" value="HYDROXYACYL-THIOESTER DEHYDRATASE TYPE 2, MITOCHONDRIAL"/>
    <property type="match status" value="1"/>
</dbReference>
<name>A0A846RYP9_9MICO</name>
<dbReference type="RefSeq" id="WP_167950838.1">
    <property type="nucleotide sequence ID" value="NZ_BAAAPQ010000007.1"/>
</dbReference>
<dbReference type="GO" id="GO:0006633">
    <property type="term" value="P:fatty acid biosynthetic process"/>
    <property type="evidence" value="ECO:0007669"/>
    <property type="project" value="TreeGrafter"/>
</dbReference>
<dbReference type="InterPro" id="IPR029069">
    <property type="entry name" value="HotDog_dom_sf"/>
</dbReference>
<proteinExistence type="inferred from homology"/>
<dbReference type="InterPro" id="IPR050965">
    <property type="entry name" value="UPF0336/Enoyl-CoA_hydratase"/>
</dbReference>
<evidence type="ECO:0000259" key="2">
    <source>
        <dbReference type="Pfam" id="PF01575"/>
    </source>
</evidence>